<comment type="caution">
    <text evidence="2">The sequence shown here is derived from an EMBL/GenBank/DDBJ whole genome shotgun (WGS) entry which is preliminary data.</text>
</comment>
<sequence>MIVQDNILCHIVVRGSPYHGFASGRTASADCASCVETHWRLSVPVKILAAVFPTSWSVLMECDERDTQGKQAQSESQRHGEHFLLLAANPSKLRYRCEPHQSAQKRTRPGSRPPHHGHHSSPTLNFA</sequence>
<dbReference type="Proteomes" id="UP001152622">
    <property type="component" value="Chromosome 13"/>
</dbReference>
<organism evidence="2 3">
    <name type="scientific">Synaphobranchus kaupii</name>
    <name type="common">Kaup's arrowtooth eel</name>
    <dbReference type="NCBI Taxonomy" id="118154"/>
    <lineage>
        <taxon>Eukaryota</taxon>
        <taxon>Metazoa</taxon>
        <taxon>Chordata</taxon>
        <taxon>Craniata</taxon>
        <taxon>Vertebrata</taxon>
        <taxon>Euteleostomi</taxon>
        <taxon>Actinopterygii</taxon>
        <taxon>Neopterygii</taxon>
        <taxon>Teleostei</taxon>
        <taxon>Anguilliformes</taxon>
        <taxon>Synaphobranchidae</taxon>
        <taxon>Synaphobranchus</taxon>
    </lineage>
</organism>
<name>A0A9Q1ERD5_SYNKA</name>
<gene>
    <name evidence="2" type="ORF">SKAU_G00309700</name>
</gene>
<evidence type="ECO:0000313" key="3">
    <source>
        <dbReference type="Proteomes" id="UP001152622"/>
    </source>
</evidence>
<dbReference type="OrthoDB" id="10488630at2759"/>
<dbReference type="EMBL" id="JAINUF010000013">
    <property type="protein sequence ID" value="KAJ8343641.1"/>
    <property type="molecule type" value="Genomic_DNA"/>
</dbReference>
<dbReference type="AlphaFoldDB" id="A0A9Q1ERD5"/>
<feature type="region of interest" description="Disordered" evidence="1">
    <location>
        <begin position="96"/>
        <end position="127"/>
    </location>
</feature>
<evidence type="ECO:0000313" key="2">
    <source>
        <dbReference type="EMBL" id="KAJ8343641.1"/>
    </source>
</evidence>
<feature type="compositionally biased region" description="Basic residues" evidence="1">
    <location>
        <begin position="103"/>
        <end position="119"/>
    </location>
</feature>
<protein>
    <submittedName>
        <fullName evidence="2">Uncharacterized protein</fullName>
    </submittedName>
</protein>
<accession>A0A9Q1ERD5</accession>
<evidence type="ECO:0000256" key="1">
    <source>
        <dbReference type="SAM" id="MobiDB-lite"/>
    </source>
</evidence>
<keyword evidence="3" id="KW-1185">Reference proteome</keyword>
<reference evidence="2" key="1">
    <citation type="journal article" date="2023" name="Science">
        <title>Genome structures resolve the early diversification of teleost fishes.</title>
        <authorList>
            <person name="Parey E."/>
            <person name="Louis A."/>
            <person name="Montfort J."/>
            <person name="Bouchez O."/>
            <person name="Roques C."/>
            <person name="Iampietro C."/>
            <person name="Lluch J."/>
            <person name="Castinel A."/>
            <person name="Donnadieu C."/>
            <person name="Desvignes T."/>
            <person name="Floi Bucao C."/>
            <person name="Jouanno E."/>
            <person name="Wen M."/>
            <person name="Mejri S."/>
            <person name="Dirks R."/>
            <person name="Jansen H."/>
            <person name="Henkel C."/>
            <person name="Chen W.J."/>
            <person name="Zahm M."/>
            <person name="Cabau C."/>
            <person name="Klopp C."/>
            <person name="Thompson A.W."/>
            <person name="Robinson-Rechavi M."/>
            <person name="Braasch I."/>
            <person name="Lecointre G."/>
            <person name="Bobe J."/>
            <person name="Postlethwait J.H."/>
            <person name="Berthelot C."/>
            <person name="Roest Crollius H."/>
            <person name="Guiguen Y."/>
        </authorList>
    </citation>
    <scope>NUCLEOTIDE SEQUENCE</scope>
    <source>
        <strain evidence="2">WJC10195</strain>
    </source>
</reference>
<proteinExistence type="predicted"/>